<accession>A0A1L8CV17</accession>
<dbReference type="AlphaFoldDB" id="A0A1L8CV17"/>
<keyword evidence="2" id="KW-1133">Transmembrane helix</keyword>
<evidence type="ECO:0000256" key="3">
    <source>
        <dbReference type="SAM" id="SignalP"/>
    </source>
</evidence>
<dbReference type="EMBL" id="BDJK01000019">
    <property type="protein sequence ID" value="GAV22766.1"/>
    <property type="molecule type" value="Genomic_DNA"/>
</dbReference>
<evidence type="ECO:0000313" key="5">
    <source>
        <dbReference type="Proteomes" id="UP000187485"/>
    </source>
</evidence>
<feature type="transmembrane region" description="Helical" evidence="2">
    <location>
        <begin position="102"/>
        <end position="124"/>
    </location>
</feature>
<feature type="compositionally biased region" description="Polar residues" evidence="1">
    <location>
        <begin position="26"/>
        <end position="35"/>
    </location>
</feature>
<proteinExistence type="predicted"/>
<evidence type="ECO:0000256" key="2">
    <source>
        <dbReference type="SAM" id="Phobius"/>
    </source>
</evidence>
<feature type="signal peptide" evidence="3">
    <location>
        <begin position="1"/>
        <end position="24"/>
    </location>
</feature>
<reference evidence="5" key="1">
    <citation type="submission" date="2016-12" db="EMBL/GenBank/DDBJ databases">
        <title>Draft Genome Sequences od Carboxydothermus pertinax and islandicus, Hydrogenogenic Carboxydotrophic Bacteria.</title>
        <authorList>
            <person name="Fukuyama Y."/>
            <person name="Ohmae K."/>
            <person name="Yoneda Y."/>
            <person name="Yoshida T."/>
            <person name="Sako Y."/>
        </authorList>
    </citation>
    <scope>NUCLEOTIDE SEQUENCE [LARGE SCALE GENOMIC DNA]</scope>
    <source>
        <strain evidence="5">Ug1</strain>
    </source>
</reference>
<feature type="compositionally biased region" description="Basic and acidic residues" evidence="1">
    <location>
        <begin position="88"/>
        <end position="98"/>
    </location>
</feature>
<dbReference type="RefSeq" id="WP_143299303.1">
    <property type="nucleotide sequence ID" value="NZ_BDJK01000019.1"/>
</dbReference>
<sequence length="139" mass="15024">MQKATKILTLLMLLLFILGSIALASGSNSQDSMATNSSMSSGNMDMSSNNMDSNQQNTKSSEDMDMSNNSATDHQKAAIDNSPNKNMTDGHEVKDSHSSGDIPWSFLKVIGILNAGIILTGLIVRHLPKREELKNEPNS</sequence>
<feature type="chain" id="PRO_5039311972" evidence="3">
    <location>
        <begin position="25"/>
        <end position="139"/>
    </location>
</feature>
<keyword evidence="3" id="KW-0732">Signal</keyword>
<keyword evidence="2" id="KW-0812">Transmembrane</keyword>
<organism evidence="4 5">
    <name type="scientific">Carboxydothermus pertinax</name>
    <dbReference type="NCBI Taxonomy" id="870242"/>
    <lineage>
        <taxon>Bacteria</taxon>
        <taxon>Bacillati</taxon>
        <taxon>Bacillota</taxon>
        <taxon>Clostridia</taxon>
        <taxon>Thermoanaerobacterales</taxon>
        <taxon>Thermoanaerobacteraceae</taxon>
        <taxon>Carboxydothermus</taxon>
    </lineage>
</organism>
<gene>
    <name evidence="4" type="ORF">cpu_12760</name>
</gene>
<evidence type="ECO:0000313" key="4">
    <source>
        <dbReference type="EMBL" id="GAV22766.1"/>
    </source>
</evidence>
<feature type="compositionally biased region" description="Low complexity" evidence="1">
    <location>
        <begin position="36"/>
        <end position="57"/>
    </location>
</feature>
<name>A0A1L8CV17_9THEO</name>
<protein>
    <submittedName>
        <fullName evidence="4">Uncharacterized protein</fullName>
    </submittedName>
</protein>
<keyword evidence="5" id="KW-1185">Reference proteome</keyword>
<dbReference type="Proteomes" id="UP000187485">
    <property type="component" value="Unassembled WGS sequence"/>
</dbReference>
<keyword evidence="2" id="KW-0472">Membrane</keyword>
<evidence type="ECO:0000256" key="1">
    <source>
        <dbReference type="SAM" id="MobiDB-lite"/>
    </source>
</evidence>
<comment type="caution">
    <text evidence="4">The sequence shown here is derived from an EMBL/GenBank/DDBJ whole genome shotgun (WGS) entry which is preliminary data.</text>
</comment>
<feature type="region of interest" description="Disordered" evidence="1">
    <location>
        <begin position="26"/>
        <end position="100"/>
    </location>
</feature>